<dbReference type="RefSeq" id="WP_129237247.1">
    <property type="nucleotide sequence ID" value="NZ_CP035464.1"/>
</dbReference>
<reference evidence="2 3" key="1">
    <citation type="submission" date="2019-01" db="EMBL/GenBank/DDBJ databases">
        <title>Complete genome sequence of Bifidobacterium gallinarum CACC 514.</title>
        <authorList>
            <person name="Jung M."/>
        </authorList>
    </citation>
    <scope>NUCLEOTIDE SEQUENCE [LARGE SCALE GENOMIC DNA]</scope>
    <source>
        <strain evidence="2 3">CACC 514</strain>
    </source>
</reference>
<feature type="compositionally biased region" description="Polar residues" evidence="1">
    <location>
        <begin position="130"/>
        <end position="142"/>
    </location>
</feature>
<accession>A0A4P6DU93</accession>
<feature type="region of interest" description="Disordered" evidence="1">
    <location>
        <begin position="100"/>
        <end position="162"/>
    </location>
</feature>
<evidence type="ECO:0000256" key="1">
    <source>
        <dbReference type="SAM" id="MobiDB-lite"/>
    </source>
</evidence>
<name>A0A4P6DU93_9BIFI</name>
<evidence type="ECO:0008006" key="4">
    <source>
        <dbReference type="Google" id="ProtNLM"/>
    </source>
</evidence>
<dbReference type="Proteomes" id="UP000293589">
    <property type="component" value="Chromosome"/>
</dbReference>
<protein>
    <recommendedName>
        <fullName evidence="4">DNA-binding protein</fullName>
    </recommendedName>
</protein>
<evidence type="ECO:0000313" key="3">
    <source>
        <dbReference type="Proteomes" id="UP000293589"/>
    </source>
</evidence>
<organism evidence="2 3">
    <name type="scientific">Bifidobacterium pullorum subsp. gallinarum</name>
    <dbReference type="NCBI Taxonomy" id="78344"/>
    <lineage>
        <taxon>Bacteria</taxon>
        <taxon>Bacillati</taxon>
        <taxon>Actinomycetota</taxon>
        <taxon>Actinomycetes</taxon>
        <taxon>Bifidobacteriales</taxon>
        <taxon>Bifidobacteriaceae</taxon>
        <taxon>Bifidobacterium</taxon>
    </lineage>
</organism>
<proteinExistence type="predicted"/>
<evidence type="ECO:0000313" key="2">
    <source>
        <dbReference type="EMBL" id="QAY32797.1"/>
    </source>
</evidence>
<dbReference type="AlphaFoldDB" id="A0A4P6DU93"/>
<feature type="compositionally biased region" description="Basic and acidic residues" evidence="1">
    <location>
        <begin position="110"/>
        <end position="121"/>
    </location>
</feature>
<dbReference type="EMBL" id="CP035464">
    <property type="protein sequence ID" value="QAY32797.1"/>
    <property type="molecule type" value="Genomic_DNA"/>
</dbReference>
<dbReference type="KEGG" id="bgx:ESN35_04730"/>
<gene>
    <name evidence="2" type="ORF">ESN35_04730</name>
</gene>
<sequence length="162" mass="17853">MNKHEWLEAAIGEDTVSEMALKAGMSKATAFRQFNNDLNFTAENVILIARAYHKDPVEALVAFDYLRDDERGTASLRAALKNATNDDLLTEIAARLDRDPSLADQPVWRGDPKDLDRRQVTDDEIADTISKATKASKLSQSDMAPAAYTGDHKLDDEGDDAA</sequence>